<feature type="compositionally biased region" description="Low complexity" evidence="1">
    <location>
        <begin position="189"/>
        <end position="206"/>
    </location>
</feature>
<feature type="compositionally biased region" description="Basic residues" evidence="1">
    <location>
        <begin position="317"/>
        <end position="327"/>
    </location>
</feature>
<feature type="compositionally biased region" description="Basic and acidic residues" evidence="1">
    <location>
        <begin position="247"/>
        <end position="257"/>
    </location>
</feature>
<dbReference type="SUPFAM" id="SSF81301">
    <property type="entry name" value="Nucleotidyltransferase"/>
    <property type="match status" value="1"/>
</dbReference>
<evidence type="ECO:0000313" key="3">
    <source>
        <dbReference type="Proteomes" id="UP000284842"/>
    </source>
</evidence>
<dbReference type="OrthoDB" id="3133286at2759"/>
<dbReference type="Gene3D" id="3.30.460.40">
    <property type="match status" value="1"/>
</dbReference>
<feature type="compositionally biased region" description="Basic residues" evidence="1">
    <location>
        <begin position="19"/>
        <end position="30"/>
    </location>
</feature>
<feature type="compositionally biased region" description="Basic residues" evidence="1">
    <location>
        <begin position="150"/>
        <end position="165"/>
    </location>
</feature>
<proteinExistence type="predicted"/>
<feature type="compositionally biased region" description="Low complexity" evidence="1">
    <location>
        <begin position="284"/>
        <end position="310"/>
    </location>
</feature>
<evidence type="ECO:0000256" key="1">
    <source>
        <dbReference type="SAM" id="MobiDB-lite"/>
    </source>
</evidence>
<dbReference type="EMBL" id="NHTK01000176">
    <property type="protein sequence ID" value="PPR08024.1"/>
    <property type="molecule type" value="Genomic_DNA"/>
</dbReference>
<feature type="compositionally biased region" description="Low complexity" evidence="1">
    <location>
        <begin position="1"/>
        <end position="18"/>
    </location>
</feature>
<comment type="caution">
    <text evidence="2">The sequence shown here is derived from an EMBL/GenBank/DDBJ whole genome shotgun (WGS) entry which is preliminary data.</text>
</comment>
<feature type="region of interest" description="Disordered" evidence="1">
    <location>
        <begin position="623"/>
        <end position="650"/>
    </location>
</feature>
<dbReference type="AlphaFoldDB" id="A0A409YYC2"/>
<feature type="compositionally biased region" description="Basic and acidic residues" evidence="1">
    <location>
        <begin position="225"/>
        <end position="239"/>
    </location>
</feature>
<organism evidence="2 3">
    <name type="scientific">Panaeolus cyanescens</name>
    <dbReference type="NCBI Taxonomy" id="181874"/>
    <lineage>
        <taxon>Eukaryota</taxon>
        <taxon>Fungi</taxon>
        <taxon>Dikarya</taxon>
        <taxon>Basidiomycota</taxon>
        <taxon>Agaricomycotina</taxon>
        <taxon>Agaricomycetes</taxon>
        <taxon>Agaricomycetidae</taxon>
        <taxon>Agaricales</taxon>
        <taxon>Agaricineae</taxon>
        <taxon>Galeropsidaceae</taxon>
        <taxon>Panaeolus</taxon>
    </lineage>
</organism>
<keyword evidence="3" id="KW-1185">Reference proteome</keyword>
<feature type="compositionally biased region" description="Basic and acidic residues" evidence="1">
    <location>
        <begin position="166"/>
        <end position="180"/>
    </location>
</feature>
<dbReference type="InParanoid" id="A0A409YYC2"/>
<feature type="region of interest" description="Disordered" evidence="1">
    <location>
        <begin position="385"/>
        <end position="405"/>
    </location>
</feature>
<feature type="compositionally biased region" description="Acidic residues" evidence="1">
    <location>
        <begin position="634"/>
        <end position="650"/>
    </location>
</feature>
<feature type="region of interest" description="Disordered" evidence="1">
    <location>
        <begin position="1"/>
        <end position="327"/>
    </location>
</feature>
<sequence>MEAATTNTNTTTNDTNPNKRVRTKRYKPRTKPTTNATSESNSNTNTTAAAAATNAPSTPSIRTTISASTTRNTPTSRTAPTPTPSRAVPTPSSSRPAPTTTNTQATQGGKMHDNVKSKNEVVQQGQGHGQGQGQEHAEPHQHAQAQGRGQPKRNRFSRRNRHRDVKSKSEDKEDKDKDKEEQEDVGGPEAMSGSASVEAMSASASVLMKAVNGNGQVGQPTSSLKDSDERHGLVQRKDGPGQQVGVIEKDARHDVVQSREPQPQLQVQSQNPDELAAPAPAPAPITDNNAITTTNADPTTTTTATTTAEAPPAPKVTKPKKPKRPRAVKVQAQKEHFELVMEAAKTVVGILEGAGYSCAVFGSLAARLYGSSRCPKDVDILINNSIPSNNPSSPPSSSSPETPIEEPLSAASLKSLILSLNPRNFYLKLPRDPTAPYRILYYRRAYQGVECKIDVLVPGIMHLPLIPPGREKRIDDIPCVPFALLLAHKLQGWDDHRKAEEAFQRRKQEQDAGDVKKLLGLKHEVAALVDNININKNTLVMEKPDVIRRAIERDEPVQLFKSLGEVNGGGGAGEMWAGCEDMFSDEFRELTRMRVRDFCVEFKGMGEVWRSLGFEVDDAAAVNANGKKGKAKEEDADADVLDEEEEEEED</sequence>
<feature type="compositionally biased region" description="Basic and acidic residues" evidence="1">
    <location>
        <begin position="110"/>
        <end position="119"/>
    </location>
</feature>
<evidence type="ECO:0000313" key="2">
    <source>
        <dbReference type="EMBL" id="PPR08024.1"/>
    </source>
</evidence>
<dbReference type="InterPro" id="IPR043519">
    <property type="entry name" value="NT_sf"/>
</dbReference>
<gene>
    <name evidence="2" type="ORF">CVT24_010882</name>
</gene>
<accession>A0A409YYC2</accession>
<name>A0A409YYC2_9AGAR</name>
<dbReference type="Proteomes" id="UP000284842">
    <property type="component" value="Unassembled WGS sequence"/>
</dbReference>
<feature type="compositionally biased region" description="Polar residues" evidence="1">
    <location>
        <begin position="213"/>
        <end position="224"/>
    </location>
</feature>
<reference evidence="2 3" key="1">
    <citation type="journal article" date="2018" name="Evol. Lett.">
        <title>Horizontal gene cluster transfer increased hallucinogenic mushroom diversity.</title>
        <authorList>
            <person name="Reynolds H.T."/>
            <person name="Vijayakumar V."/>
            <person name="Gluck-Thaler E."/>
            <person name="Korotkin H.B."/>
            <person name="Matheny P.B."/>
            <person name="Slot J.C."/>
        </authorList>
    </citation>
    <scope>NUCLEOTIDE SEQUENCE [LARGE SCALE GENOMIC DNA]</scope>
    <source>
        <strain evidence="2 3">2629</strain>
    </source>
</reference>
<feature type="compositionally biased region" description="Polar residues" evidence="1">
    <location>
        <begin position="259"/>
        <end position="272"/>
    </location>
</feature>
<protein>
    <submittedName>
        <fullName evidence="2">Uncharacterized protein</fullName>
    </submittedName>
</protein>
<feature type="compositionally biased region" description="Low complexity" evidence="1">
    <location>
        <begin position="31"/>
        <end position="109"/>
    </location>
</feature>